<accession>A0A9E2W6Z0</accession>
<reference evidence="2" key="1">
    <citation type="submission" date="2021-06" db="EMBL/GenBank/DDBJ databases">
        <authorList>
            <person name="Huq M.A."/>
        </authorList>
    </citation>
    <scope>NUCLEOTIDE SEQUENCE</scope>
    <source>
        <strain evidence="2">MAH-26</strain>
    </source>
</reference>
<dbReference type="RefSeq" id="WP_217794728.1">
    <property type="nucleotide sequence ID" value="NZ_JAHSPG010000018.1"/>
</dbReference>
<feature type="transmembrane region" description="Helical" evidence="1">
    <location>
        <begin position="710"/>
        <end position="728"/>
    </location>
</feature>
<sequence length="1345" mass="154550">MKQTLSKTKRQIPLFVFLCIFALLALMYYFVYIPGNERRLDAEHFKWLQNIDENIRKKIGEADTLLVGYMKMFECDKLKGKTKIWQQKGDNGTIVGRVVSNHEVALNKGVYDKNKYQLDTLFNKDQFSIDADSAIKKISFTLCRNNVCVTIRYDFSDFVSPLLPSAIFDHYVIFYKGGYIYEDFHSGLSYKIEDSLLSDNKSKTIASSTIIQQKIGGEEFKMFLQPIIFGDKKLIIAGLHSSARFDSEKKAIPEGLVSMAVIIAFAMFLIIPWLRILFMGKYDRLQLKNIFWVSLVTKVLMSIFFLMFFGFQSPSTDAGVEQSARFIDSTVSANFTAGVGKASKLLDSFIAIKNDTPFKYYKHIINLGKNSAQHDVGTANCPYIPKFENISDSAKDRINSIEGSLKARDVNWLSKEGDVLNNWTNKPSNTIHANYKDRRYFREVINDINLIGSDSTLFSLDQVISRTNGDFCTVISKRTKDGGVVAMAFDLACMNKMILPLGYSVMIVDSSGLVRYHSKSDKNLNENIFEELSNLSDDGLKSSLKGRFKFHCKATYFEKNYDVWMTPLKGYRYSILVMRNRTYIDSRDVQTFSFSMSMIFWFLIITLVDLAVMIFTSARRSPFKKQFFVTSWLWPRRSSEKEYIHATIYFTIVLVTLLCIYLFDATSFIYFLLILILTLPLLTLFLNILFWEKYTTQQTNYKRFKRRCTIGLIILIAIYLIAAIAILKTEVWRIFLYILFLTLVWLVQRYFRSTKLKTNKQNNEASLENGSDRYIAWYTIMLFTRMIITSGIPAMFFYTSSFNYEQNLMARFKQVSMVQQFAKSHLTPDEITSAPNVYRDNADISKFNTSGSNHEDTLLERTDVIAAKIFNSCGRLFGNLTFENDDFYQTNADDGSLSYNNILRKHVASTTFIPLSSKPNTYWSIDADPEKILYQSPGLRHDGWIFWTIFLVMLSSFFFALLFIIKKVFGKDVLYMAAVDLFDRKLEEEQVAKKKMIIVALVDEYKKHIEKLNSEQERKENAPYYFDFKVLCKSEKDEDFYKAFKSHELDLKTKNLSSPLYVTNFEDGFSDLLLVKRKVFFLDKILQFERSIIILTSKHPIIIATEMRGMIDSKDAPVKDILRDRMDALLGKFTTVVHPLEPIKDADINDKDDVKRHIACETQFTFFLNELGKTISVDPTNHPYRLSDAITLKIQAIAHNFYKVLWNTLTENEKFVLYDLAEDGLVNTTNKFSLNLLISRGIIIREDGGLHIFNRSFRNFVVTAIGKEELEKINHKHAQNSRWGKLNGLLIFCGIAVLIFLGVTQNLVYTKAIGALTGLGTAVVAIVNILNSVGSKTGKGKSDAA</sequence>
<feature type="transmembrane region" description="Helical" evidence="1">
    <location>
        <begin position="734"/>
        <end position="751"/>
    </location>
</feature>
<proteinExistence type="predicted"/>
<keyword evidence="1" id="KW-0472">Membrane</keyword>
<feature type="transmembrane region" description="Helical" evidence="1">
    <location>
        <begin position="1309"/>
        <end position="1330"/>
    </location>
</feature>
<evidence type="ECO:0000313" key="2">
    <source>
        <dbReference type="EMBL" id="MBV4360393.1"/>
    </source>
</evidence>
<protein>
    <submittedName>
        <fullName evidence="2">Cache domain-containing protein</fullName>
    </submittedName>
</protein>
<feature type="transmembrane region" description="Helical" evidence="1">
    <location>
        <begin position="1286"/>
        <end position="1303"/>
    </location>
</feature>
<feature type="transmembrane region" description="Helical" evidence="1">
    <location>
        <begin position="669"/>
        <end position="690"/>
    </location>
</feature>
<feature type="transmembrane region" description="Helical" evidence="1">
    <location>
        <begin position="944"/>
        <end position="965"/>
    </location>
</feature>
<dbReference type="Proteomes" id="UP000812270">
    <property type="component" value="Unassembled WGS sequence"/>
</dbReference>
<feature type="transmembrane region" description="Helical" evidence="1">
    <location>
        <begin position="775"/>
        <end position="798"/>
    </location>
</feature>
<feature type="transmembrane region" description="Helical" evidence="1">
    <location>
        <begin position="12"/>
        <end position="31"/>
    </location>
</feature>
<comment type="caution">
    <text evidence="2">The sequence shown here is derived from an EMBL/GenBank/DDBJ whole genome shotgun (WGS) entry which is preliminary data.</text>
</comment>
<organism evidence="2 3">
    <name type="scientific">Pinibacter aurantiacus</name>
    <dbReference type="NCBI Taxonomy" id="2851599"/>
    <lineage>
        <taxon>Bacteria</taxon>
        <taxon>Pseudomonadati</taxon>
        <taxon>Bacteroidota</taxon>
        <taxon>Chitinophagia</taxon>
        <taxon>Chitinophagales</taxon>
        <taxon>Chitinophagaceae</taxon>
        <taxon>Pinibacter</taxon>
    </lineage>
</organism>
<feature type="transmembrane region" description="Helical" evidence="1">
    <location>
        <begin position="643"/>
        <end position="663"/>
    </location>
</feature>
<evidence type="ECO:0000256" key="1">
    <source>
        <dbReference type="SAM" id="Phobius"/>
    </source>
</evidence>
<keyword evidence="1" id="KW-0812">Transmembrane</keyword>
<feature type="transmembrane region" description="Helical" evidence="1">
    <location>
        <begin position="256"/>
        <end position="278"/>
    </location>
</feature>
<feature type="transmembrane region" description="Helical" evidence="1">
    <location>
        <begin position="598"/>
        <end position="618"/>
    </location>
</feature>
<gene>
    <name evidence="2" type="ORF">KTO63_24730</name>
</gene>
<keyword evidence="1" id="KW-1133">Transmembrane helix</keyword>
<evidence type="ECO:0000313" key="3">
    <source>
        <dbReference type="Proteomes" id="UP000812270"/>
    </source>
</evidence>
<name>A0A9E2W6Z0_9BACT</name>
<feature type="transmembrane region" description="Helical" evidence="1">
    <location>
        <begin position="290"/>
        <end position="311"/>
    </location>
</feature>
<dbReference type="EMBL" id="JAHSPG010000018">
    <property type="protein sequence ID" value="MBV4360393.1"/>
    <property type="molecule type" value="Genomic_DNA"/>
</dbReference>
<keyword evidence="3" id="KW-1185">Reference proteome</keyword>